<feature type="non-terminal residue" evidence="2">
    <location>
        <position position="43"/>
    </location>
</feature>
<comment type="caution">
    <text evidence="2">The sequence shown here is derived from an EMBL/GenBank/DDBJ whole genome shotgun (WGS) entry which is preliminary data.</text>
</comment>
<protein>
    <submittedName>
        <fullName evidence="2">3'-5' exonuclease</fullName>
    </submittedName>
</protein>
<keyword evidence="2" id="KW-0540">Nuclease</keyword>
<name>A0A3B8WII7_MARNT</name>
<dbReference type="Proteomes" id="UP000261325">
    <property type="component" value="Unassembled WGS sequence"/>
</dbReference>
<reference evidence="2 3" key="1">
    <citation type="journal article" date="2018" name="Nat. Biotechnol.">
        <title>A standardized bacterial taxonomy based on genome phylogeny substantially revises the tree of life.</title>
        <authorList>
            <person name="Parks D.H."/>
            <person name="Chuvochina M."/>
            <person name="Waite D.W."/>
            <person name="Rinke C."/>
            <person name="Skarshewski A."/>
            <person name="Chaumeil P.A."/>
            <person name="Hugenholtz P."/>
        </authorList>
    </citation>
    <scope>NUCLEOTIDE SEQUENCE [LARGE SCALE GENOMIC DNA]</scope>
    <source>
        <strain evidence="2">UBA9049</strain>
    </source>
</reference>
<proteinExistence type="predicted"/>
<evidence type="ECO:0000313" key="3">
    <source>
        <dbReference type="Proteomes" id="UP000261325"/>
    </source>
</evidence>
<feature type="region of interest" description="Disordered" evidence="1">
    <location>
        <begin position="16"/>
        <end position="43"/>
    </location>
</feature>
<keyword evidence="2" id="KW-0269">Exonuclease</keyword>
<sequence length="43" mass="4818">MLEYIKQWLARRRGGTVGEHDAANLPSPKTVGDQPLSRSRLIV</sequence>
<dbReference type="AlphaFoldDB" id="A0A3B8WII7"/>
<dbReference type="GO" id="GO:0004527">
    <property type="term" value="F:exonuclease activity"/>
    <property type="evidence" value="ECO:0007669"/>
    <property type="project" value="UniProtKB-KW"/>
</dbReference>
<evidence type="ECO:0000256" key="1">
    <source>
        <dbReference type="SAM" id="MobiDB-lite"/>
    </source>
</evidence>
<dbReference type="EMBL" id="DLYI01000215">
    <property type="protein sequence ID" value="HAC29346.1"/>
    <property type="molecule type" value="Genomic_DNA"/>
</dbReference>
<keyword evidence="2" id="KW-0378">Hydrolase</keyword>
<evidence type="ECO:0000313" key="2">
    <source>
        <dbReference type="EMBL" id="HAC29346.1"/>
    </source>
</evidence>
<gene>
    <name evidence="2" type="ORF">DCF82_16285</name>
</gene>
<organism evidence="2 3">
    <name type="scientific">Marinobacter nauticus</name>
    <name type="common">Marinobacter hydrocarbonoclasticus</name>
    <name type="synonym">Marinobacter aquaeolei</name>
    <dbReference type="NCBI Taxonomy" id="2743"/>
    <lineage>
        <taxon>Bacteria</taxon>
        <taxon>Pseudomonadati</taxon>
        <taxon>Pseudomonadota</taxon>
        <taxon>Gammaproteobacteria</taxon>
        <taxon>Pseudomonadales</taxon>
        <taxon>Marinobacteraceae</taxon>
        <taxon>Marinobacter</taxon>
    </lineage>
</organism>
<accession>A0A3B8WII7</accession>